<dbReference type="InParanoid" id="A0A165CZH0"/>
<dbReference type="InterPro" id="IPR039723">
    <property type="entry name" value="Vps71/ZNHIT1"/>
</dbReference>
<dbReference type="AlphaFoldDB" id="A0A165CZH0"/>
<evidence type="ECO:0000259" key="5">
    <source>
        <dbReference type="Pfam" id="PF04438"/>
    </source>
</evidence>
<proteinExistence type="predicted"/>
<feature type="region of interest" description="Disordered" evidence="4">
    <location>
        <begin position="1"/>
        <end position="21"/>
    </location>
</feature>
<dbReference type="STRING" id="1353952.A0A165CZH0"/>
<protein>
    <recommendedName>
        <fullName evidence="5">HIT-type domain-containing protein</fullName>
    </recommendedName>
</protein>
<feature type="region of interest" description="Disordered" evidence="4">
    <location>
        <begin position="54"/>
        <end position="73"/>
    </location>
</feature>
<evidence type="ECO:0000256" key="4">
    <source>
        <dbReference type="SAM" id="MobiDB-lite"/>
    </source>
</evidence>
<keyword evidence="1" id="KW-0479">Metal-binding</keyword>
<keyword evidence="2" id="KW-0863">Zinc-finger</keyword>
<feature type="compositionally biased region" description="Low complexity" evidence="4">
    <location>
        <begin position="60"/>
        <end position="73"/>
    </location>
</feature>
<dbReference type="EMBL" id="KV424093">
    <property type="protein sequence ID" value="KZT51743.1"/>
    <property type="molecule type" value="Genomic_DNA"/>
</dbReference>
<dbReference type="GO" id="GO:0005634">
    <property type="term" value="C:nucleus"/>
    <property type="evidence" value="ECO:0007669"/>
    <property type="project" value="UniProtKB-ARBA"/>
</dbReference>
<dbReference type="InterPro" id="IPR007529">
    <property type="entry name" value="Znf_HIT"/>
</dbReference>
<dbReference type="FunCoup" id="A0A165CZH0">
    <property type="interactions" value="22"/>
</dbReference>
<reference evidence="6 7" key="1">
    <citation type="journal article" date="2016" name="Mol. Biol. Evol.">
        <title>Comparative Genomics of Early-Diverging Mushroom-Forming Fungi Provides Insights into the Origins of Lignocellulose Decay Capabilities.</title>
        <authorList>
            <person name="Nagy L.G."/>
            <person name="Riley R."/>
            <person name="Tritt A."/>
            <person name="Adam C."/>
            <person name="Daum C."/>
            <person name="Floudas D."/>
            <person name="Sun H."/>
            <person name="Yadav J.S."/>
            <person name="Pangilinan J."/>
            <person name="Larsson K.H."/>
            <person name="Matsuura K."/>
            <person name="Barry K."/>
            <person name="Labutti K."/>
            <person name="Kuo R."/>
            <person name="Ohm R.A."/>
            <person name="Bhattacharya S.S."/>
            <person name="Shirouzu T."/>
            <person name="Yoshinaga Y."/>
            <person name="Martin F.M."/>
            <person name="Grigoriev I.V."/>
            <person name="Hibbett D.S."/>
        </authorList>
    </citation>
    <scope>NUCLEOTIDE SEQUENCE [LARGE SCALE GENOMIC DNA]</scope>
    <source>
        <strain evidence="6 7">HHB12733</strain>
    </source>
</reference>
<gene>
    <name evidence="6" type="ORF">CALCODRAFT_525591</name>
</gene>
<dbReference type="Proteomes" id="UP000076842">
    <property type="component" value="Unassembled WGS sequence"/>
</dbReference>
<evidence type="ECO:0000256" key="1">
    <source>
        <dbReference type="ARBA" id="ARBA00022723"/>
    </source>
</evidence>
<organism evidence="6 7">
    <name type="scientific">Calocera cornea HHB12733</name>
    <dbReference type="NCBI Taxonomy" id="1353952"/>
    <lineage>
        <taxon>Eukaryota</taxon>
        <taxon>Fungi</taxon>
        <taxon>Dikarya</taxon>
        <taxon>Basidiomycota</taxon>
        <taxon>Agaricomycotina</taxon>
        <taxon>Dacrymycetes</taxon>
        <taxon>Dacrymycetales</taxon>
        <taxon>Dacrymycetaceae</taxon>
        <taxon>Calocera</taxon>
    </lineage>
</organism>
<dbReference type="CDD" id="cd21437">
    <property type="entry name" value="zf-HIT_ZNHIT1_like"/>
    <property type="match status" value="1"/>
</dbReference>
<feature type="compositionally biased region" description="Basic and acidic residues" evidence="4">
    <location>
        <begin position="1"/>
        <end position="11"/>
    </location>
</feature>
<evidence type="ECO:0000256" key="2">
    <source>
        <dbReference type="ARBA" id="ARBA00022771"/>
    </source>
</evidence>
<keyword evidence="3" id="KW-0862">Zinc</keyword>
<feature type="domain" description="HIT-type" evidence="5">
    <location>
        <begin position="122"/>
        <end position="147"/>
    </location>
</feature>
<accession>A0A165CZH0</accession>
<name>A0A165CZH0_9BASI</name>
<sequence length="159" mass="17882">MPPKRGSERKQPQRTTQLSLDYLARRTRRYLDELERVNYHKFGDSADDKERLAVTEGRRAGPAGKAKTAAGGRKSTMGVRQLLLYRKGLATLIDESGLKDLPASTPTYLSAAAPPPSEPRLRFCVSCGYWGAYRCQKCGDEFCSIRCGEWHRELRCGKI</sequence>
<dbReference type="Pfam" id="PF04438">
    <property type="entry name" value="zf-HIT"/>
    <property type="match status" value="1"/>
</dbReference>
<evidence type="ECO:0000313" key="7">
    <source>
        <dbReference type="Proteomes" id="UP000076842"/>
    </source>
</evidence>
<evidence type="ECO:0000256" key="3">
    <source>
        <dbReference type="ARBA" id="ARBA00022833"/>
    </source>
</evidence>
<keyword evidence="7" id="KW-1185">Reference proteome</keyword>
<evidence type="ECO:0000313" key="6">
    <source>
        <dbReference type="EMBL" id="KZT51743.1"/>
    </source>
</evidence>
<dbReference type="OrthoDB" id="74807at2759"/>
<dbReference type="PANTHER" id="PTHR13093">
    <property type="entry name" value="ZINC FINGER HIT DOMAIN CONTAINING PROTEIN 1"/>
    <property type="match status" value="1"/>
</dbReference>
<dbReference type="GO" id="GO:0008270">
    <property type="term" value="F:zinc ion binding"/>
    <property type="evidence" value="ECO:0007669"/>
    <property type="project" value="UniProtKB-KW"/>
</dbReference>
<dbReference type="GO" id="GO:0006338">
    <property type="term" value="P:chromatin remodeling"/>
    <property type="evidence" value="ECO:0007669"/>
    <property type="project" value="InterPro"/>
</dbReference>